<gene>
    <name evidence="1" type="ORF">FSB_LOCUS13492</name>
</gene>
<protein>
    <submittedName>
        <fullName evidence="1">Uncharacterized protein</fullName>
    </submittedName>
</protein>
<dbReference type="AlphaFoldDB" id="A0A2N9FF18"/>
<sequence>MGHEGISSEISRRPLSNDIKFARIGVRTRELWLPEVGVSELFLCTFPMKIPVKRGMLSANREFHVVAGVIIFPTHPGLADQLVASRKDSAREGGCPGGKNAFCSQRVFSQILSQFARVFDLVPDVGFRRSWYRRKACVAYFCKVPGFAEIRAWTCEIWPREQRPPEVFLVRLRAVFRSGIPARPRFDHNSLVSRPFSTRKVSNRSSHNVFFRMVKEQVSSIQLSVWSTVRSNLGQLGLGRVWSKPSKLGLGNVSRIFFLGSFDVDEPSSDQAGSASGCPRFACQHPRKSRRFVSVYVPALSWSKWAFQGLEKIGRDAKRRTLIDDQSSPIRPRGKHLSIPTFLFSFERSD</sequence>
<organism evidence="1">
    <name type="scientific">Fagus sylvatica</name>
    <name type="common">Beechnut</name>
    <dbReference type="NCBI Taxonomy" id="28930"/>
    <lineage>
        <taxon>Eukaryota</taxon>
        <taxon>Viridiplantae</taxon>
        <taxon>Streptophyta</taxon>
        <taxon>Embryophyta</taxon>
        <taxon>Tracheophyta</taxon>
        <taxon>Spermatophyta</taxon>
        <taxon>Magnoliopsida</taxon>
        <taxon>eudicotyledons</taxon>
        <taxon>Gunneridae</taxon>
        <taxon>Pentapetalae</taxon>
        <taxon>rosids</taxon>
        <taxon>fabids</taxon>
        <taxon>Fagales</taxon>
        <taxon>Fagaceae</taxon>
        <taxon>Fagus</taxon>
    </lineage>
</organism>
<name>A0A2N9FF18_FAGSY</name>
<accession>A0A2N9FF18</accession>
<evidence type="ECO:0000313" key="1">
    <source>
        <dbReference type="EMBL" id="SPC85610.1"/>
    </source>
</evidence>
<reference evidence="1" key="1">
    <citation type="submission" date="2018-02" db="EMBL/GenBank/DDBJ databases">
        <authorList>
            <person name="Cohen D.B."/>
            <person name="Kent A.D."/>
        </authorList>
    </citation>
    <scope>NUCLEOTIDE SEQUENCE</scope>
</reference>
<proteinExistence type="predicted"/>
<dbReference type="EMBL" id="OIVN01000790">
    <property type="protein sequence ID" value="SPC85610.1"/>
    <property type="molecule type" value="Genomic_DNA"/>
</dbReference>